<dbReference type="PATRIC" id="fig|66876.3.peg.3532"/>
<dbReference type="AlphaFoldDB" id="A0A0N0XVS1"/>
<gene>
    <name evidence="2" type="ORF">ADL29_16100</name>
</gene>
<accession>A0A0N0XVS1</accession>
<reference evidence="3" key="1">
    <citation type="submission" date="2015-07" db="EMBL/GenBank/DDBJ databases">
        <authorList>
            <person name="Ju K.-S."/>
            <person name="Doroghazi J.R."/>
            <person name="Metcalf W.W."/>
        </authorList>
    </citation>
    <scope>NUCLEOTIDE SEQUENCE [LARGE SCALE GENOMIC DNA]</scope>
    <source>
        <strain evidence="3">NRRL ISP-5002</strain>
    </source>
</reference>
<sequence length="264" mass="29029">MSESMISDDDVSEFVEKGFLRVEGAFSRDLAAECREIMWRDIDGEPDDPATWKSPVVRLGAYGQEPFRAAANSPRLHAAFDALVGEGRWAPLGGLGTFPVRFRSDQEPGDDGWHIDASFPGDDPADFMSYRVNVASRGRWLLMLFLMSDVGEDDAPTRIRVGSHLDVAALLEPEREAGLSFMNLAERAVPATEHRPLAMATGRAGDVYLCHPFLVHAAQPHRGVEPRFMAQPPLLPHPGQGPSIERPDGDYSPVETAIRRGIGR</sequence>
<feature type="region of interest" description="Disordered" evidence="1">
    <location>
        <begin position="229"/>
        <end position="264"/>
    </location>
</feature>
<name>A0A0N0XVS1_9ACTN</name>
<dbReference type="Gene3D" id="2.60.120.620">
    <property type="entry name" value="q2cbj1_9rhob like domain"/>
    <property type="match status" value="1"/>
</dbReference>
<comment type="caution">
    <text evidence="2">The sequence shown here is derived from an EMBL/GenBank/DDBJ whole genome shotgun (WGS) entry which is preliminary data.</text>
</comment>
<dbReference type="SUPFAM" id="SSF51197">
    <property type="entry name" value="Clavaminate synthase-like"/>
    <property type="match status" value="1"/>
</dbReference>
<evidence type="ECO:0000256" key="1">
    <source>
        <dbReference type="SAM" id="MobiDB-lite"/>
    </source>
</evidence>
<dbReference type="Pfam" id="PF05721">
    <property type="entry name" value="PhyH"/>
    <property type="match status" value="1"/>
</dbReference>
<proteinExistence type="predicted"/>
<keyword evidence="2" id="KW-0223">Dioxygenase</keyword>
<protein>
    <submittedName>
        <fullName evidence="2">Phytanoyl-CoA dioxygenase</fullName>
    </submittedName>
</protein>
<keyword evidence="3" id="KW-1185">Reference proteome</keyword>
<dbReference type="InterPro" id="IPR008775">
    <property type="entry name" value="Phytyl_CoA_dOase-like"/>
</dbReference>
<evidence type="ECO:0000313" key="2">
    <source>
        <dbReference type="EMBL" id="KPC63227.1"/>
    </source>
</evidence>
<keyword evidence="2" id="KW-0560">Oxidoreductase</keyword>
<evidence type="ECO:0000313" key="3">
    <source>
        <dbReference type="Proteomes" id="UP000037982"/>
    </source>
</evidence>
<dbReference type="GO" id="GO:0016706">
    <property type="term" value="F:2-oxoglutarate-dependent dioxygenase activity"/>
    <property type="evidence" value="ECO:0007669"/>
    <property type="project" value="UniProtKB-ARBA"/>
</dbReference>
<dbReference type="Proteomes" id="UP000037982">
    <property type="component" value="Unassembled WGS sequence"/>
</dbReference>
<organism evidence="2 3">
    <name type="scientific">Streptomyces chattanoogensis</name>
    <dbReference type="NCBI Taxonomy" id="66876"/>
    <lineage>
        <taxon>Bacteria</taxon>
        <taxon>Bacillati</taxon>
        <taxon>Actinomycetota</taxon>
        <taxon>Actinomycetes</taxon>
        <taxon>Kitasatosporales</taxon>
        <taxon>Streptomycetaceae</taxon>
        <taxon>Streptomyces</taxon>
    </lineage>
</organism>
<dbReference type="EMBL" id="LGKG01000134">
    <property type="protein sequence ID" value="KPC63227.1"/>
    <property type="molecule type" value="Genomic_DNA"/>
</dbReference>